<protein>
    <recommendedName>
        <fullName evidence="4">Gustatory receptor</fullName>
    </recommendedName>
</protein>
<keyword evidence="1" id="KW-0812">Transmembrane</keyword>
<feature type="transmembrane region" description="Helical" evidence="1">
    <location>
        <begin position="1009"/>
        <end position="1032"/>
    </location>
</feature>
<keyword evidence="3" id="KW-1185">Reference proteome</keyword>
<feature type="transmembrane region" description="Helical" evidence="1">
    <location>
        <begin position="1221"/>
        <end position="1238"/>
    </location>
</feature>
<evidence type="ECO:0000256" key="1">
    <source>
        <dbReference type="SAM" id="Phobius"/>
    </source>
</evidence>
<comment type="caution">
    <text evidence="2">The sequence shown here is derived from an EMBL/GenBank/DDBJ whole genome shotgun (WGS) entry which is preliminary data.</text>
</comment>
<accession>A0ABQ8JUZ8</accession>
<keyword evidence="1" id="KW-1133">Transmembrane helix</keyword>
<feature type="transmembrane region" description="Helical" evidence="1">
    <location>
        <begin position="648"/>
        <end position="675"/>
    </location>
</feature>
<reference evidence="2 3" key="2">
    <citation type="journal article" date="2022" name="Mol. Biol. Evol.">
        <title>Comparative Genomics Reveals Insights into the Divergent Evolution of Astigmatic Mites and Household Pest Adaptations.</title>
        <authorList>
            <person name="Xiong Q."/>
            <person name="Wan A.T."/>
            <person name="Liu X."/>
            <person name="Fung C.S."/>
            <person name="Xiao X."/>
            <person name="Malainual N."/>
            <person name="Hou J."/>
            <person name="Wang L."/>
            <person name="Wang M."/>
            <person name="Yang K.Y."/>
            <person name="Cui Y."/>
            <person name="Leung E.L."/>
            <person name="Nong W."/>
            <person name="Shin S.K."/>
            <person name="Au S.W."/>
            <person name="Jeong K.Y."/>
            <person name="Chew F.T."/>
            <person name="Hui J.H."/>
            <person name="Leung T.F."/>
            <person name="Tungtrongchitr A."/>
            <person name="Zhong N."/>
            <person name="Liu Z."/>
            <person name="Tsui S.K."/>
        </authorList>
    </citation>
    <scope>NUCLEOTIDE SEQUENCE [LARGE SCALE GENOMIC DNA]</scope>
    <source>
        <strain evidence="2">Derp</strain>
    </source>
</reference>
<reference evidence="2 3" key="1">
    <citation type="journal article" date="2018" name="J. Allergy Clin. Immunol.">
        <title>High-quality assembly of Dermatophagoides pteronyssinus genome and transcriptome reveals a wide range of novel allergens.</title>
        <authorList>
            <person name="Liu X.Y."/>
            <person name="Yang K.Y."/>
            <person name="Wang M.Q."/>
            <person name="Kwok J.S."/>
            <person name="Zeng X."/>
            <person name="Yang Z."/>
            <person name="Xiao X.J."/>
            <person name="Lau C.P."/>
            <person name="Li Y."/>
            <person name="Huang Z.M."/>
            <person name="Ba J.G."/>
            <person name="Yim A.K."/>
            <person name="Ouyang C.Y."/>
            <person name="Ngai S.M."/>
            <person name="Chan T.F."/>
            <person name="Leung E.L."/>
            <person name="Liu L."/>
            <person name="Liu Z.G."/>
            <person name="Tsui S.K."/>
        </authorList>
    </citation>
    <scope>NUCLEOTIDE SEQUENCE [LARGE SCALE GENOMIC DNA]</scope>
    <source>
        <strain evidence="2">Derp</strain>
    </source>
</reference>
<feature type="transmembrane region" description="Helical" evidence="1">
    <location>
        <begin position="882"/>
        <end position="904"/>
    </location>
</feature>
<feature type="transmembrane region" description="Helical" evidence="1">
    <location>
        <begin position="681"/>
        <end position="701"/>
    </location>
</feature>
<sequence length="1251" mass="146139">MAKVHNFESKSLHSTDSIMKKIDHHLYRIILFQTIFGCTYMGEYFHRNKLKKFQKILVKLFVLTIEFLYGIFSLWILYLSTKNVSADLLFSDTAVHNTMDYLFRIFHLCIFLTASFNKFTNIFRGHHIIIILNNIGSDINLSKSYRIFHYRLIYLVIVLNMVLNATSFGLFASIIENHSIQFNSCFGIAGIIYGNNSAWITAIHIYTAILVNERIQIYKEQLPKFSNYGILLQEMIRLSDNIRQINRLLSTAMLTKTLTNGLMMATCICTLDHQLNTSKIGWLSMISPMADLFVMFIDLLFSCMASQWMHKEMGDFVRAIQERIALASIHPIHYKNYQKSYPEKKQSINSDQNNMIMNGLRPIVNDGEYHCLEQICMMHDSFYFTVMDMFDLKNSFMLSLASYVLNELQSSIPSKRIMSKNINNYLYRIILFQTIFGCSYNGEYFHPNKLKTSKKYLVRTIIMIQQVLYGIPSAWFWYLSTTSYSADFLYNDSTVHDTMDYLSHLFHVCVLVTYCFDKLTNIFRGHRIIVILNNIDTGINLSNSHRLFHYKLIYLFIISVMILYSISFSFVASIIENHSIQIVFGFGIAGFVYATHVSWLTTIHIYTAILVNERIQIYKEQLPKFSNYGILLQEMIRLRDNIRHINNLLSAALLTKTLTNGLMMATCICILDHQFNMPKIGWLPMISIFTHLTPMFIDLLTSCMASQWMHKEMGDFVDAIQERIALASIYRIHYNNYQKSYPERKQSINSNQNNMIMNGLRPIIDDGEYHCLEQICMMHDSFYFTVMDMYDLKNSFMLSLASYNKIILLIKKSFAIKRANYQMINHNHQQISKINHNRQYYLEGIMSNNNYLYRIILFQTIFGCSYNGEYFCPNKLKTLKKYLVITIIMIQQVLYGIPSLWIWYLSATSYSGDFIHNDSTVHDTMDYLSHLFHVCALVTSCFDKLTNIFRGHRIIVILNNIDTGINLSNSHRLFYYRLIYLFIISVMILYAISFSFIASTIENHSMPIVFSFTIAGIFYAINVTWLAAIYVYTAILVNERIQIYKEELPTFSNYGILLQEIIRLRDNIHHINHLSSAAMLTKTLTNGLMMATCICTFDHQLNTPKIGWLPVISTLTYLIPMFIDLSASCMASQWMHKEMGDFVHAIQERIALANIFRVHYNNYYKSHPERKQLINTNHNNLIMTGLRPIINDGEYHCLEQICMMHDSFYFTVMDTFDLKNLFMLSLASYVLSYAILLIQTRDSHIRFESIQ</sequence>
<feature type="transmembrane region" description="Helical" evidence="1">
    <location>
        <begin position="581"/>
        <end position="611"/>
    </location>
</feature>
<organism evidence="2 3">
    <name type="scientific">Dermatophagoides pteronyssinus</name>
    <name type="common">European house dust mite</name>
    <dbReference type="NCBI Taxonomy" id="6956"/>
    <lineage>
        <taxon>Eukaryota</taxon>
        <taxon>Metazoa</taxon>
        <taxon>Ecdysozoa</taxon>
        <taxon>Arthropoda</taxon>
        <taxon>Chelicerata</taxon>
        <taxon>Arachnida</taxon>
        <taxon>Acari</taxon>
        <taxon>Acariformes</taxon>
        <taxon>Sarcoptiformes</taxon>
        <taxon>Astigmata</taxon>
        <taxon>Psoroptidia</taxon>
        <taxon>Analgoidea</taxon>
        <taxon>Pyroglyphidae</taxon>
        <taxon>Dermatophagoidinae</taxon>
        <taxon>Dermatophagoides</taxon>
    </lineage>
</organism>
<proteinExistence type="predicted"/>
<keyword evidence="1" id="KW-0472">Membrane</keyword>
<gene>
    <name evidence="2" type="ORF">DERP_011028</name>
</gene>
<feature type="transmembrane region" description="Helical" evidence="1">
    <location>
        <begin position="101"/>
        <end position="119"/>
    </location>
</feature>
<name>A0ABQ8JUZ8_DERPT</name>
<dbReference type="Proteomes" id="UP000887458">
    <property type="component" value="Unassembled WGS sequence"/>
</dbReference>
<feature type="transmembrane region" description="Helical" evidence="1">
    <location>
        <begin position="57"/>
        <end position="81"/>
    </location>
</feature>
<feature type="transmembrane region" description="Helical" evidence="1">
    <location>
        <begin position="425"/>
        <end position="444"/>
    </location>
</feature>
<feature type="transmembrane region" description="Helical" evidence="1">
    <location>
        <begin position="152"/>
        <end position="175"/>
    </location>
</feature>
<evidence type="ECO:0008006" key="4">
    <source>
        <dbReference type="Google" id="ProtNLM"/>
    </source>
</evidence>
<feature type="transmembrane region" description="Helical" evidence="1">
    <location>
        <begin position="552"/>
        <end position="575"/>
    </location>
</feature>
<feature type="transmembrane region" description="Helical" evidence="1">
    <location>
        <begin position="280"/>
        <end position="301"/>
    </location>
</feature>
<feature type="transmembrane region" description="Helical" evidence="1">
    <location>
        <begin position="456"/>
        <end position="478"/>
    </location>
</feature>
<feature type="transmembrane region" description="Helical" evidence="1">
    <location>
        <begin position="974"/>
        <end position="997"/>
    </location>
</feature>
<evidence type="ECO:0000313" key="2">
    <source>
        <dbReference type="EMBL" id="KAH9426459.1"/>
    </source>
</evidence>
<dbReference type="EMBL" id="NJHN03000010">
    <property type="protein sequence ID" value="KAH9426459.1"/>
    <property type="molecule type" value="Genomic_DNA"/>
</dbReference>
<evidence type="ECO:0000313" key="3">
    <source>
        <dbReference type="Proteomes" id="UP000887458"/>
    </source>
</evidence>